<gene>
    <name evidence="2" type="ORF">ANANG_G00161790</name>
</gene>
<feature type="region of interest" description="Disordered" evidence="1">
    <location>
        <begin position="1"/>
        <end position="220"/>
    </location>
</feature>
<evidence type="ECO:0000313" key="3">
    <source>
        <dbReference type="Proteomes" id="UP001044222"/>
    </source>
</evidence>
<organism evidence="2 3">
    <name type="scientific">Anguilla anguilla</name>
    <name type="common">European freshwater eel</name>
    <name type="synonym">Muraena anguilla</name>
    <dbReference type="NCBI Taxonomy" id="7936"/>
    <lineage>
        <taxon>Eukaryota</taxon>
        <taxon>Metazoa</taxon>
        <taxon>Chordata</taxon>
        <taxon>Craniata</taxon>
        <taxon>Vertebrata</taxon>
        <taxon>Euteleostomi</taxon>
        <taxon>Actinopterygii</taxon>
        <taxon>Neopterygii</taxon>
        <taxon>Teleostei</taxon>
        <taxon>Anguilliformes</taxon>
        <taxon>Anguillidae</taxon>
        <taxon>Anguilla</taxon>
    </lineage>
</organism>
<proteinExistence type="predicted"/>
<feature type="compositionally biased region" description="Basic residues" evidence="1">
    <location>
        <begin position="88"/>
        <end position="118"/>
    </location>
</feature>
<feature type="compositionally biased region" description="Low complexity" evidence="1">
    <location>
        <begin position="1"/>
        <end position="15"/>
    </location>
</feature>
<evidence type="ECO:0008006" key="4">
    <source>
        <dbReference type="Google" id="ProtNLM"/>
    </source>
</evidence>
<feature type="compositionally biased region" description="Basic residues" evidence="1">
    <location>
        <begin position="49"/>
        <end position="63"/>
    </location>
</feature>
<protein>
    <recommendedName>
        <fullName evidence="4">Serine/arginine repetitive matrix protein C-terminal domain-containing protein</fullName>
    </recommendedName>
</protein>
<name>A0A9D3M8F3_ANGAN</name>
<accession>A0A9D3M8F3</accession>
<sequence length="220" mass="23055">MRSSAGLAGARASLSPHPKGAKAQDASGTSPGSLRGSPRPGTTIARARSGPRRPVKRRSRQRAPGRSSHSPARSSDSAHSQHDLPVNKRNKSSQQKKTRGARSSKRRHRNRTQARHRSSSASRRGAGAERPAGRRAPPTASASAAAPGAARPPAHAHARGTTAARPSPPTPARTNPGRKTAPTTRTPRAEPGGARGVTPHPEEEARLPQLHGGAEDHKRP</sequence>
<dbReference type="Proteomes" id="UP001044222">
    <property type="component" value="Chromosome 8"/>
</dbReference>
<feature type="compositionally biased region" description="Low complexity" evidence="1">
    <location>
        <begin position="119"/>
        <end position="165"/>
    </location>
</feature>
<dbReference type="AlphaFoldDB" id="A0A9D3M8F3"/>
<keyword evidence="3" id="KW-1185">Reference proteome</keyword>
<evidence type="ECO:0000256" key="1">
    <source>
        <dbReference type="SAM" id="MobiDB-lite"/>
    </source>
</evidence>
<reference evidence="2" key="1">
    <citation type="submission" date="2021-01" db="EMBL/GenBank/DDBJ databases">
        <title>A chromosome-scale assembly of European eel, Anguilla anguilla.</title>
        <authorList>
            <person name="Henkel C."/>
            <person name="Jong-Raadsen S.A."/>
            <person name="Dufour S."/>
            <person name="Weltzien F.-A."/>
            <person name="Palstra A.P."/>
            <person name="Pelster B."/>
            <person name="Spaink H.P."/>
            <person name="Van Den Thillart G.E."/>
            <person name="Jansen H."/>
            <person name="Zahm M."/>
            <person name="Klopp C."/>
            <person name="Cedric C."/>
            <person name="Louis A."/>
            <person name="Berthelot C."/>
            <person name="Parey E."/>
            <person name="Roest Crollius H."/>
            <person name="Montfort J."/>
            <person name="Robinson-Rechavi M."/>
            <person name="Bucao C."/>
            <person name="Bouchez O."/>
            <person name="Gislard M."/>
            <person name="Lluch J."/>
            <person name="Milhes M."/>
            <person name="Lampietro C."/>
            <person name="Lopez Roques C."/>
            <person name="Donnadieu C."/>
            <person name="Braasch I."/>
            <person name="Desvignes T."/>
            <person name="Postlethwait J."/>
            <person name="Bobe J."/>
            <person name="Guiguen Y."/>
            <person name="Dirks R."/>
        </authorList>
    </citation>
    <scope>NUCLEOTIDE SEQUENCE</scope>
    <source>
        <strain evidence="2">Tag_6206</strain>
        <tissue evidence="2">Liver</tissue>
    </source>
</reference>
<feature type="compositionally biased region" description="Low complexity" evidence="1">
    <location>
        <begin position="64"/>
        <end position="78"/>
    </location>
</feature>
<evidence type="ECO:0000313" key="2">
    <source>
        <dbReference type="EMBL" id="KAG5844370.1"/>
    </source>
</evidence>
<feature type="compositionally biased region" description="Low complexity" evidence="1">
    <location>
        <begin position="172"/>
        <end position="192"/>
    </location>
</feature>
<dbReference type="EMBL" id="JAFIRN010000008">
    <property type="protein sequence ID" value="KAG5844370.1"/>
    <property type="molecule type" value="Genomic_DNA"/>
</dbReference>
<comment type="caution">
    <text evidence="2">The sequence shown here is derived from an EMBL/GenBank/DDBJ whole genome shotgun (WGS) entry which is preliminary data.</text>
</comment>